<feature type="domain" description="Helicase ATP-binding" evidence="8">
    <location>
        <begin position="76"/>
        <end position="214"/>
    </location>
</feature>
<dbReference type="CDD" id="cd18787">
    <property type="entry name" value="SF2_C_DEAD"/>
    <property type="match status" value="1"/>
</dbReference>
<evidence type="ECO:0000256" key="7">
    <source>
        <dbReference type="ARBA" id="ARBA00047984"/>
    </source>
</evidence>
<keyword evidence="11" id="KW-1185">Reference proteome</keyword>
<dbReference type="Pfam" id="PF00270">
    <property type="entry name" value="DEAD"/>
    <property type="match status" value="1"/>
</dbReference>
<evidence type="ECO:0000256" key="2">
    <source>
        <dbReference type="ARBA" id="ARBA00022741"/>
    </source>
</evidence>
<dbReference type="GO" id="GO:0005829">
    <property type="term" value="C:cytosol"/>
    <property type="evidence" value="ECO:0007669"/>
    <property type="project" value="TreeGrafter"/>
</dbReference>
<dbReference type="PROSITE" id="PS51192">
    <property type="entry name" value="HELICASE_ATP_BIND_1"/>
    <property type="match status" value="1"/>
</dbReference>
<dbReference type="GO" id="GO:0005524">
    <property type="term" value="F:ATP binding"/>
    <property type="evidence" value="ECO:0007669"/>
    <property type="project" value="UniProtKB-KW"/>
</dbReference>
<dbReference type="PROSITE" id="PS51194">
    <property type="entry name" value="HELICASE_CTER"/>
    <property type="match status" value="1"/>
</dbReference>
<comment type="catalytic activity">
    <reaction evidence="7">
        <text>ATP + H2O = ADP + phosphate + H(+)</text>
        <dbReference type="Rhea" id="RHEA:13065"/>
        <dbReference type="ChEBI" id="CHEBI:15377"/>
        <dbReference type="ChEBI" id="CHEBI:15378"/>
        <dbReference type="ChEBI" id="CHEBI:30616"/>
        <dbReference type="ChEBI" id="CHEBI:43474"/>
        <dbReference type="ChEBI" id="CHEBI:456216"/>
        <dbReference type="EC" id="3.6.4.13"/>
    </reaction>
</comment>
<keyword evidence="5" id="KW-0067">ATP-binding</keyword>
<dbReference type="InterPro" id="IPR001650">
    <property type="entry name" value="Helicase_C-like"/>
</dbReference>
<dbReference type="SUPFAM" id="SSF52540">
    <property type="entry name" value="P-loop containing nucleoside triphosphate hydrolases"/>
    <property type="match status" value="1"/>
</dbReference>
<dbReference type="InterPro" id="IPR027417">
    <property type="entry name" value="P-loop_NTPase"/>
</dbReference>
<evidence type="ECO:0000259" key="8">
    <source>
        <dbReference type="PROSITE" id="PS51192"/>
    </source>
</evidence>
<feature type="domain" description="Helicase C-terminal" evidence="9">
    <location>
        <begin position="225"/>
        <end position="379"/>
    </location>
</feature>
<comment type="caution">
    <text evidence="10">The sequence shown here is derived from an EMBL/GenBank/DDBJ whole genome shotgun (WGS) entry which is preliminary data.</text>
</comment>
<dbReference type="Gene3D" id="3.40.50.300">
    <property type="entry name" value="P-loop containing nucleotide triphosphate hydrolases"/>
    <property type="match status" value="2"/>
</dbReference>
<evidence type="ECO:0000256" key="1">
    <source>
        <dbReference type="ARBA" id="ARBA00012552"/>
    </source>
</evidence>
<evidence type="ECO:0000259" key="9">
    <source>
        <dbReference type="PROSITE" id="PS51194"/>
    </source>
</evidence>
<dbReference type="SMART" id="SM00490">
    <property type="entry name" value="HELICc"/>
    <property type="match status" value="1"/>
</dbReference>
<gene>
    <name evidence="10" type="ORF">LLEC1_05659</name>
</gene>
<proteinExistence type="predicted"/>
<dbReference type="AlphaFoldDB" id="A0A179I6Y3"/>
<dbReference type="EC" id="3.6.4.13" evidence="1"/>
<dbReference type="PANTHER" id="PTHR47959">
    <property type="entry name" value="ATP-DEPENDENT RNA HELICASE RHLE-RELATED"/>
    <property type="match status" value="1"/>
</dbReference>
<dbReference type="Proteomes" id="UP000243081">
    <property type="component" value="Unassembled WGS sequence"/>
</dbReference>
<reference evidence="10 11" key="1">
    <citation type="submission" date="2016-03" db="EMBL/GenBank/DDBJ databases">
        <title>Fine-scale spatial genetic structure of a fungal parasite of coffee scale insects.</title>
        <authorList>
            <person name="Jackson D."/>
            <person name="Zemenick K.A."/>
            <person name="Malloure B."/>
            <person name="Quandt C.A."/>
            <person name="James T.Y."/>
        </authorList>
    </citation>
    <scope>NUCLEOTIDE SEQUENCE [LARGE SCALE GENOMIC DNA]</scope>
    <source>
        <strain evidence="10 11">UM487</strain>
    </source>
</reference>
<keyword evidence="6" id="KW-0694">RNA-binding</keyword>
<sequence>MVEGGLNDIEAGLVESSYGESVDSFDKMALGSNLLRGVYEYGFEAPPALQQRAIPPAIQGEWKWDTSDTCTCRSEAYDQVKGHDIVTVAQSAAGKASASCISALQKIDPNVKACQALILAPDRDVARQMYNIFGNIARFMQTSRPANLFATDARDDMDIRHDAQVVIGEPSQVYDMTCIHELLPEFAQVIFLSATMPNSMLEIAAKLMRDPFYIILGKNEYPLEGIKQSCIVVETEDHKLDILCDLDESSALAHGVIFCNTRAKMEWLEQKLTARGLAVSAMHADMTAIKREAVLVGFRSDASRVLIATQMLARGIDKQQMALVVNLELPAVPRNYIDRTGPGRHSGRKSPVVNLITADEITRILEIENYYNTRIERMH</sequence>
<accession>A0A179I6Y3</accession>
<evidence type="ECO:0000256" key="4">
    <source>
        <dbReference type="ARBA" id="ARBA00022806"/>
    </source>
</evidence>
<protein>
    <recommendedName>
        <fullName evidence="1">RNA helicase</fullName>
        <ecNumber evidence="1">3.6.4.13</ecNumber>
    </recommendedName>
</protein>
<dbReference type="Pfam" id="PF00271">
    <property type="entry name" value="Helicase_C"/>
    <property type="match status" value="1"/>
</dbReference>
<dbReference type="InterPro" id="IPR011545">
    <property type="entry name" value="DEAD/DEAH_box_helicase_dom"/>
</dbReference>
<evidence type="ECO:0000313" key="11">
    <source>
        <dbReference type="Proteomes" id="UP000243081"/>
    </source>
</evidence>
<keyword evidence="4" id="KW-0347">Helicase</keyword>
<dbReference type="InterPro" id="IPR050079">
    <property type="entry name" value="DEAD_box_RNA_helicase"/>
</dbReference>
<evidence type="ECO:0000256" key="5">
    <source>
        <dbReference type="ARBA" id="ARBA00022840"/>
    </source>
</evidence>
<dbReference type="GO" id="GO:0003723">
    <property type="term" value="F:RNA binding"/>
    <property type="evidence" value="ECO:0007669"/>
    <property type="project" value="UniProtKB-KW"/>
</dbReference>
<keyword evidence="3" id="KW-0378">Hydrolase</keyword>
<dbReference type="InterPro" id="IPR014001">
    <property type="entry name" value="Helicase_ATP-bd"/>
</dbReference>
<dbReference type="SMART" id="SM00487">
    <property type="entry name" value="DEXDc"/>
    <property type="match status" value="1"/>
</dbReference>
<evidence type="ECO:0000256" key="6">
    <source>
        <dbReference type="ARBA" id="ARBA00022884"/>
    </source>
</evidence>
<dbReference type="EMBL" id="LUKN01003469">
    <property type="protein sequence ID" value="OAQ97390.1"/>
    <property type="molecule type" value="Genomic_DNA"/>
</dbReference>
<name>A0A179I6Y3_CORDF</name>
<organism evidence="10 11">
    <name type="scientific">Cordyceps confragosa</name>
    <name type="common">Lecanicillium lecanii</name>
    <dbReference type="NCBI Taxonomy" id="2714763"/>
    <lineage>
        <taxon>Eukaryota</taxon>
        <taxon>Fungi</taxon>
        <taxon>Dikarya</taxon>
        <taxon>Ascomycota</taxon>
        <taxon>Pezizomycotina</taxon>
        <taxon>Sordariomycetes</taxon>
        <taxon>Hypocreomycetidae</taxon>
        <taxon>Hypocreales</taxon>
        <taxon>Cordycipitaceae</taxon>
        <taxon>Akanthomyces</taxon>
    </lineage>
</organism>
<evidence type="ECO:0000256" key="3">
    <source>
        <dbReference type="ARBA" id="ARBA00022801"/>
    </source>
</evidence>
<dbReference type="OrthoDB" id="5393406at2759"/>
<dbReference type="GO" id="GO:0016787">
    <property type="term" value="F:hydrolase activity"/>
    <property type="evidence" value="ECO:0007669"/>
    <property type="project" value="UniProtKB-KW"/>
</dbReference>
<dbReference type="PANTHER" id="PTHR47959:SF1">
    <property type="entry name" value="ATP-DEPENDENT RNA HELICASE DBPA"/>
    <property type="match status" value="1"/>
</dbReference>
<evidence type="ECO:0000313" key="10">
    <source>
        <dbReference type="EMBL" id="OAQ97390.1"/>
    </source>
</evidence>
<dbReference type="GO" id="GO:0003724">
    <property type="term" value="F:RNA helicase activity"/>
    <property type="evidence" value="ECO:0007669"/>
    <property type="project" value="UniProtKB-EC"/>
</dbReference>
<keyword evidence="2" id="KW-0547">Nucleotide-binding</keyword>